<protein>
    <recommendedName>
        <fullName evidence="2">MACPF-like domain-containing protein</fullName>
    </recommendedName>
</protein>
<dbReference type="Proteomes" id="UP000509322">
    <property type="component" value="Plasmid unnamed1"/>
</dbReference>
<evidence type="ECO:0000259" key="2">
    <source>
        <dbReference type="Pfam" id="PF22693"/>
    </source>
</evidence>
<sequence length="661" mass="72158">MISFILRSRDGTSRTDAAAENASLADLRKLFVSTGEMDAFDQFRTGKSADALTLVPQDRETATAVADNMVVEIVPIRRQVKFKDRKGREHKVYVRADETLAQFRTQNDSLVDKDDVFRIAGADVDKAAEATTYLRRLDELSVKREAEPAAAKKFKLLFLEDGEKPRQIDWPDGGENKTLGQLRDFLKGCDGIPMGRPFLDSSGKPIAEDMEPYEIVGRLGKPDEKLGLLRFRFESPRKRGGATPAGSSPASAPAKPKTETGGGAQPGLIQTEDMLQQVLGRPTAPTGAPQDVFDTMDGGERQVILNALRHLHGLRFVSIPGGSFDLDRPPRPALDAEDAADFLCVARPIRSTRFSASATQSRTLDAIASSLSWNVGGDFGVEGKAASLSIKSDYTETKTSDHKEASAALHLRIEYLVARAEIVIDPRNVTLSKPLYDEAYALVNAPPATAGERAEALAAILDSYGTHFPLRTLVGGKLIYRQDRETKAGEDAHSLARSFSTEVQGSYKKVTASAHGGFKSESSSKSLWEESFQDVEVTSAGGNPALALDPYGWATTLSHAGWWSVISFADVVPIIFLLPEALRKPIIDIFVEGRIEEKLRSPIDWEKYRTQLLHHSVATDPGSEKLTIDDPAVPRHRDEKAAETKDEGPAETEGDELTISS</sequence>
<keyword evidence="3" id="KW-0614">Plasmid</keyword>
<reference evidence="3 4" key="1">
    <citation type="submission" date="2020-07" db="EMBL/GenBank/DDBJ databases">
        <title>The complete genome of Paracoccus pantotrophus ACCC 10489.</title>
        <authorList>
            <person name="Si Y."/>
        </authorList>
    </citation>
    <scope>NUCLEOTIDE SEQUENCE [LARGE SCALE GENOMIC DNA]</scope>
    <source>
        <strain evidence="3 4">ACCC10489</strain>
        <plasmid evidence="3 4">unnamed1</plasmid>
    </source>
</reference>
<feature type="region of interest" description="Disordered" evidence="1">
    <location>
        <begin position="620"/>
        <end position="661"/>
    </location>
</feature>
<feature type="compositionally biased region" description="Acidic residues" evidence="1">
    <location>
        <begin position="649"/>
        <end position="661"/>
    </location>
</feature>
<feature type="region of interest" description="Disordered" evidence="1">
    <location>
        <begin position="233"/>
        <end position="267"/>
    </location>
</feature>
<feature type="compositionally biased region" description="Low complexity" evidence="1">
    <location>
        <begin position="241"/>
        <end position="255"/>
    </location>
</feature>
<feature type="domain" description="MACPF-like" evidence="2">
    <location>
        <begin position="440"/>
        <end position="584"/>
    </location>
</feature>
<dbReference type="InterPro" id="IPR054586">
    <property type="entry name" value="MACPF_1_fungal"/>
</dbReference>
<dbReference type="AlphaFoldDB" id="A0A7H9BZ20"/>
<dbReference type="Pfam" id="PF22693">
    <property type="entry name" value="MACPF_1"/>
    <property type="match status" value="1"/>
</dbReference>
<evidence type="ECO:0000256" key="1">
    <source>
        <dbReference type="SAM" id="MobiDB-lite"/>
    </source>
</evidence>
<accession>A0A7H9BZ20</accession>
<evidence type="ECO:0000313" key="3">
    <source>
        <dbReference type="EMBL" id="QLH16660.1"/>
    </source>
</evidence>
<proteinExistence type="predicted"/>
<organism evidence="3 4">
    <name type="scientific">Paracoccus pantotrophus</name>
    <name type="common">Thiosphaera pantotropha</name>
    <dbReference type="NCBI Taxonomy" id="82367"/>
    <lineage>
        <taxon>Bacteria</taxon>
        <taxon>Pseudomonadati</taxon>
        <taxon>Pseudomonadota</taxon>
        <taxon>Alphaproteobacteria</taxon>
        <taxon>Rhodobacterales</taxon>
        <taxon>Paracoccaceae</taxon>
        <taxon>Paracoccus</taxon>
    </lineage>
</organism>
<feature type="compositionally biased region" description="Basic and acidic residues" evidence="1">
    <location>
        <begin position="622"/>
        <end position="648"/>
    </location>
</feature>
<dbReference type="EMBL" id="CP058691">
    <property type="protein sequence ID" value="QLH16660.1"/>
    <property type="molecule type" value="Genomic_DNA"/>
</dbReference>
<gene>
    <name evidence="3" type="ORF">HYQ43_20800</name>
</gene>
<name>A0A7H9BZ20_PARPN</name>
<geneLocation type="plasmid" evidence="3 4">
    <name>unnamed1</name>
</geneLocation>
<dbReference type="RefSeq" id="WP_024846035.1">
    <property type="nucleotide sequence ID" value="NZ_CP038205.1"/>
</dbReference>
<evidence type="ECO:0000313" key="4">
    <source>
        <dbReference type="Proteomes" id="UP000509322"/>
    </source>
</evidence>